<dbReference type="AlphaFoldDB" id="A0A6S6RZX5"/>
<feature type="transmembrane region" description="Helical" evidence="1">
    <location>
        <begin position="47"/>
        <end position="66"/>
    </location>
</feature>
<proteinExistence type="predicted"/>
<protein>
    <submittedName>
        <fullName evidence="2">Uncharacterized protein</fullName>
    </submittedName>
</protein>
<organism evidence="2">
    <name type="scientific">uncultured Aureispira sp</name>
    <dbReference type="NCBI Taxonomy" id="1331704"/>
    <lineage>
        <taxon>Bacteria</taxon>
        <taxon>Pseudomonadati</taxon>
        <taxon>Bacteroidota</taxon>
        <taxon>Saprospiria</taxon>
        <taxon>Saprospirales</taxon>
        <taxon>Saprospiraceae</taxon>
        <taxon>Aureispira</taxon>
        <taxon>environmental samples</taxon>
    </lineage>
</organism>
<reference evidence="2" key="1">
    <citation type="submission" date="2020-01" db="EMBL/GenBank/DDBJ databases">
        <authorList>
            <person name="Meier V. D."/>
            <person name="Meier V D."/>
        </authorList>
    </citation>
    <scope>NUCLEOTIDE SEQUENCE</scope>
    <source>
        <strain evidence="2">HLG_WM_MAG_10</strain>
    </source>
</reference>
<accession>A0A6S6RZX5</accession>
<keyword evidence="1" id="KW-0812">Transmembrane</keyword>
<keyword evidence="1" id="KW-0472">Membrane</keyword>
<evidence type="ECO:0000313" key="2">
    <source>
        <dbReference type="EMBL" id="CAA6799371.1"/>
    </source>
</evidence>
<keyword evidence="1" id="KW-1133">Transmembrane helix</keyword>
<name>A0A6S6RZX5_9BACT</name>
<sequence>MSKKKDSKDAIDLMLQSIEKVEAPMFLLTKIQARISQELEASVPVKYVWATALSLMILLMLNVWTIQDTRAQSKDNIAVIMEEMDLIPCNSFF</sequence>
<dbReference type="EMBL" id="CACVAQ010000030">
    <property type="protein sequence ID" value="CAA6799371.1"/>
    <property type="molecule type" value="Genomic_DNA"/>
</dbReference>
<gene>
    <name evidence="2" type="ORF">HELGO_WM29328</name>
</gene>
<evidence type="ECO:0000256" key="1">
    <source>
        <dbReference type="SAM" id="Phobius"/>
    </source>
</evidence>